<dbReference type="KEGG" id="egl:EGR_10818"/>
<organism evidence="1 2">
    <name type="scientific">Echinococcus granulosus</name>
    <name type="common">Hydatid tapeworm</name>
    <dbReference type="NCBI Taxonomy" id="6210"/>
    <lineage>
        <taxon>Eukaryota</taxon>
        <taxon>Metazoa</taxon>
        <taxon>Spiralia</taxon>
        <taxon>Lophotrochozoa</taxon>
        <taxon>Platyhelminthes</taxon>
        <taxon>Cestoda</taxon>
        <taxon>Eucestoda</taxon>
        <taxon>Cyclophyllidea</taxon>
        <taxon>Taeniidae</taxon>
        <taxon>Echinococcus</taxon>
        <taxon>Echinococcus granulosus group</taxon>
    </lineage>
</organism>
<dbReference type="GeneID" id="36346533"/>
<sequence>MRKGAWGLIKVTCTLLCKDSAKVDVAMGLKDRADVSPNAYGRALSTVLYVVGLVLGSDSYYSGHSQSTNVKESNSGDELHRHWVRRARGGIITERFVSLYSVRQQLHDLFLEKISIPWKPVLGQCWLDCANLINFSPNDCRPLVGLDFVLPILNCVLFWRRMDVGPSGVPAAFATVVAAEFAMAMDIVVDDLAAQSFIEKLLQTISTSVT</sequence>
<dbReference type="RefSeq" id="XP_024345513.1">
    <property type="nucleotide sequence ID" value="XM_024500067.1"/>
</dbReference>
<dbReference type="AlphaFoldDB" id="W6U7G6"/>
<proteinExistence type="predicted"/>
<evidence type="ECO:0000313" key="2">
    <source>
        <dbReference type="Proteomes" id="UP000019149"/>
    </source>
</evidence>
<evidence type="ECO:0000313" key="1">
    <source>
        <dbReference type="EMBL" id="EUB54317.1"/>
    </source>
</evidence>
<dbReference type="STRING" id="6210.W6U7G6"/>
<dbReference type="CTD" id="36346533"/>
<name>W6U7G6_ECHGR</name>
<protein>
    <submittedName>
        <fullName evidence="1">Uncharacterized protein</fullName>
    </submittedName>
</protein>
<comment type="caution">
    <text evidence="1">The sequence shown here is derived from an EMBL/GenBank/DDBJ whole genome shotgun (WGS) entry which is preliminary data.</text>
</comment>
<dbReference type="Proteomes" id="UP000019149">
    <property type="component" value="Unassembled WGS sequence"/>
</dbReference>
<reference evidence="1 2" key="1">
    <citation type="journal article" date="2013" name="Nat. Genet.">
        <title>The genome of the hydatid tapeworm Echinococcus granulosus.</title>
        <authorList>
            <person name="Zheng H."/>
            <person name="Zhang W."/>
            <person name="Zhang L."/>
            <person name="Zhang Z."/>
            <person name="Li J."/>
            <person name="Lu G."/>
            <person name="Zhu Y."/>
            <person name="Wang Y."/>
            <person name="Huang Y."/>
            <person name="Liu J."/>
            <person name="Kang H."/>
            <person name="Chen J."/>
            <person name="Wang L."/>
            <person name="Chen A."/>
            <person name="Yu S."/>
            <person name="Gao Z."/>
            <person name="Jin L."/>
            <person name="Gu W."/>
            <person name="Wang Z."/>
            <person name="Zhao L."/>
            <person name="Shi B."/>
            <person name="Wen H."/>
            <person name="Lin R."/>
            <person name="Jones M.K."/>
            <person name="Brejova B."/>
            <person name="Vinar T."/>
            <person name="Zhao G."/>
            <person name="McManus D.P."/>
            <person name="Chen Z."/>
            <person name="Zhou Y."/>
            <person name="Wang S."/>
        </authorList>
    </citation>
    <scope>NUCLEOTIDE SEQUENCE [LARGE SCALE GENOMIC DNA]</scope>
</reference>
<dbReference type="EMBL" id="APAU02000276">
    <property type="protein sequence ID" value="EUB54317.1"/>
    <property type="molecule type" value="Genomic_DNA"/>
</dbReference>
<gene>
    <name evidence="1" type="ORF">EGR_10818</name>
</gene>
<accession>W6U7G6</accession>
<keyword evidence="2" id="KW-1185">Reference proteome</keyword>